<dbReference type="AlphaFoldDB" id="A0A3E0WCT9"/>
<dbReference type="Gene3D" id="3.90.550.10">
    <property type="entry name" value="Spore Coat Polysaccharide Biosynthesis Protein SpsA, Chain A"/>
    <property type="match status" value="1"/>
</dbReference>
<dbReference type="EMBL" id="NBXE01000008">
    <property type="protein sequence ID" value="RFA28738.1"/>
    <property type="molecule type" value="Genomic_DNA"/>
</dbReference>
<accession>A0A3E0WCT9</accession>
<protein>
    <submittedName>
        <fullName evidence="4">Glycosyl transferase family 2</fullName>
    </submittedName>
</protein>
<keyword evidence="1 4" id="KW-0808">Transferase</keyword>
<dbReference type="PANTHER" id="PTHR43584">
    <property type="entry name" value="NUCLEOTIDYL TRANSFERASE"/>
    <property type="match status" value="1"/>
</dbReference>
<dbReference type="GO" id="GO:0016779">
    <property type="term" value="F:nucleotidyltransferase activity"/>
    <property type="evidence" value="ECO:0007669"/>
    <property type="project" value="UniProtKB-KW"/>
</dbReference>
<keyword evidence="2" id="KW-0548">Nucleotidyltransferase</keyword>
<sequence length="255" mass="27306">MLNIVIPMAGAGSRFAAAGFVDPKPLIRVRGVEMIRVVIDNLAPSSEHRFIFICQREHVAAYDLEAKLTAWAPGSVVLSVDGLTAGAAATVLVARELIDTDDQLMIANSDQYVTVDIDAYLAKIDEEHLDGLIMTMTADDPKWSFVGLGEGGQVTSVVEKVVISDEATVGIYNFARGSDFVRAAQAMIERDERSKGEFYVAPAYNDLIAEGARIGIDNIGSEADGMYGLGIPADLELFESLPVSDAILLKTHAGS</sequence>
<dbReference type="RefSeq" id="WP_116417535.1">
    <property type="nucleotide sequence ID" value="NZ_NBXC01000008.1"/>
</dbReference>
<organism evidence="4 5">
    <name type="scientific">Subtercola boreus</name>
    <dbReference type="NCBI Taxonomy" id="120213"/>
    <lineage>
        <taxon>Bacteria</taxon>
        <taxon>Bacillati</taxon>
        <taxon>Actinomycetota</taxon>
        <taxon>Actinomycetes</taxon>
        <taxon>Micrococcales</taxon>
        <taxon>Microbacteriaceae</taxon>
        <taxon>Subtercola</taxon>
    </lineage>
</organism>
<gene>
    <name evidence="4" type="ORF">B7R25_03185</name>
</gene>
<evidence type="ECO:0000256" key="2">
    <source>
        <dbReference type="ARBA" id="ARBA00022695"/>
    </source>
</evidence>
<proteinExistence type="predicted"/>
<name>A0A3E0WCT9_9MICO</name>
<dbReference type="OrthoDB" id="9814210at2"/>
<dbReference type="InterPro" id="IPR029044">
    <property type="entry name" value="Nucleotide-diphossugar_trans"/>
</dbReference>
<dbReference type="PANTHER" id="PTHR43584:SF8">
    <property type="entry name" value="N-ACETYLMURAMATE ALPHA-1-PHOSPHATE URIDYLYLTRANSFERASE"/>
    <property type="match status" value="1"/>
</dbReference>
<dbReference type="SUPFAM" id="SSF53448">
    <property type="entry name" value="Nucleotide-diphospho-sugar transferases"/>
    <property type="match status" value="1"/>
</dbReference>
<feature type="domain" description="Nucleotidyl transferase" evidence="3">
    <location>
        <begin position="8"/>
        <end position="178"/>
    </location>
</feature>
<dbReference type="CDD" id="cd04183">
    <property type="entry name" value="GT2_BcE_like"/>
    <property type="match status" value="1"/>
</dbReference>
<dbReference type="Pfam" id="PF00483">
    <property type="entry name" value="NTP_transferase"/>
    <property type="match status" value="1"/>
</dbReference>
<dbReference type="Proteomes" id="UP000257080">
    <property type="component" value="Unassembled WGS sequence"/>
</dbReference>
<evidence type="ECO:0000313" key="5">
    <source>
        <dbReference type="Proteomes" id="UP000257080"/>
    </source>
</evidence>
<dbReference type="PIRSF" id="PIRSF028162">
    <property type="entry name" value="BcbE_prd"/>
    <property type="match status" value="1"/>
</dbReference>
<evidence type="ECO:0000313" key="4">
    <source>
        <dbReference type="EMBL" id="RFA28738.1"/>
    </source>
</evidence>
<evidence type="ECO:0000256" key="1">
    <source>
        <dbReference type="ARBA" id="ARBA00022679"/>
    </source>
</evidence>
<evidence type="ECO:0000259" key="3">
    <source>
        <dbReference type="Pfam" id="PF00483"/>
    </source>
</evidence>
<reference evidence="4 5" key="1">
    <citation type="submission" date="2017-04" db="EMBL/GenBank/DDBJ databases">
        <title>Comparative genome analysis of Subtercola boreus.</title>
        <authorList>
            <person name="Cho Y.-J."/>
            <person name="Cho A."/>
            <person name="Kim O.-S."/>
            <person name="Lee J.-I."/>
        </authorList>
    </citation>
    <scope>NUCLEOTIDE SEQUENCE [LARGE SCALE GENOMIC DNA]</scope>
    <source>
        <strain evidence="4 5">P28004</strain>
    </source>
</reference>
<dbReference type="InterPro" id="IPR050065">
    <property type="entry name" value="GlmU-like"/>
</dbReference>
<comment type="caution">
    <text evidence="4">The sequence shown here is derived from an EMBL/GenBank/DDBJ whole genome shotgun (WGS) entry which is preliminary data.</text>
</comment>
<dbReference type="InterPro" id="IPR016873">
    <property type="entry name" value="Caps_polysacc_synth_BcbE_prd"/>
</dbReference>
<dbReference type="InterPro" id="IPR005835">
    <property type="entry name" value="NTP_transferase_dom"/>
</dbReference>